<gene>
    <name evidence="1" type="ORF">CSSPJE1EN2_LOCUS2715</name>
</gene>
<sequence length="84" mass="9127">MKEEEPECNFEKLCPTLSNRAAGRGRLQCCLISIVLNATVDTSSGARPCSDDELLQQQLAARRRRSKSVPLSTVAAAATTMRTC</sequence>
<dbReference type="EMBL" id="OZ023711">
    <property type="protein sequence ID" value="CAK9859720.1"/>
    <property type="molecule type" value="Genomic_DNA"/>
</dbReference>
<dbReference type="Proteomes" id="UP001497522">
    <property type="component" value="Chromosome 10"/>
</dbReference>
<name>A0ABP1AB62_9BRYO</name>
<keyword evidence="2" id="KW-1185">Reference proteome</keyword>
<protein>
    <submittedName>
        <fullName evidence="1">Uncharacterized protein</fullName>
    </submittedName>
</protein>
<organism evidence="1 2">
    <name type="scientific">Sphagnum jensenii</name>
    <dbReference type="NCBI Taxonomy" id="128206"/>
    <lineage>
        <taxon>Eukaryota</taxon>
        <taxon>Viridiplantae</taxon>
        <taxon>Streptophyta</taxon>
        <taxon>Embryophyta</taxon>
        <taxon>Bryophyta</taxon>
        <taxon>Sphagnophytina</taxon>
        <taxon>Sphagnopsida</taxon>
        <taxon>Sphagnales</taxon>
        <taxon>Sphagnaceae</taxon>
        <taxon>Sphagnum</taxon>
    </lineage>
</organism>
<evidence type="ECO:0000313" key="1">
    <source>
        <dbReference type="EMBL" id="CAK9859720.1"/>
    </source>
</evidence>
<accession>A0ABP1AB62</accession>
<reference evidence="1" key="1">
    <citation type="submission" date="2024-03" db="EMBL/GenBank/DDBJ databases">
        <authorList>
            <consortium name="ELIXIR-Norway"/>
            <consortium name="Elixir Norway"/>
        </authorList>
    </citation>
    <scope>NUCLEOTIDE SEQUENCE</scope>
</reference>
<evidence type="ECO:0000313" key="2">
    <source>
        <dbReference type="Proteomes" id="UP001497522"/>
    </source>
</evidence>
<proteinExistence type="predicted"/>